<reference evidence="7 8" key="1">
    <citation type="submission" date="2014-06" db="EMBL/GenBank/DDBJ databases">
        <authorList>
            <person name="Swart Estienne"/>
        </authorList>
    </citation>
    <scope>NUCLEOTIDE SEQUENCE [LARGE SCALE GENOMIC DNA]</scope>
    <source>
        <strain evidence="7 8">130c</strain>
    </source>
</reference>
<dbReference type="Proteomes" id="UP000039865">
    <property type="component" value="Unassembled WGS sequence"/>
</dbReference>
<dbReference type="OrthoDB" id="265776at2759"/>
<proteinExistence type="predicted"/>
<evidence type="ECO:0000259" key="6">
    <source>
        <dbReference type="PROSITE" id="PS50089"/>
    </source>
</evidence>
<dbReference type="PANTHER" id="PTHR23327:SF42">
    <property type="entry name" value="LON PEPTIDASE N-TERMINAL DOMAIN AND RING FINGER PROTEIN C14F5.10C"/>
    <property type="match status" value="1"/>
</dbReference>
<keyword evidence="5" id="KW-0472">Membrane</keyword>
<dbReference type="InterPro" id="IPR013083">
    <property type="entry name" value="Znf_RING/FYVE/PHD"/>
</dbReference>
<name>A0A078AHP2_STYLE</name>
<organism evidence="7 8">
    <name type="scientific">Stylonychia lemnae</name>
    <name type="common">Ciliate</name>
    <dbReference type="NCBI Taxonomy" id="5949"/>
    <lineage>
        <taxon>Eukaryota</taxon>
        <taxon>Sar</taxon>
        <taxon>Alveolata</taxon>
        <taxon>Ciliophora</taxon>
        <taxon>Intramacronucleata</taxon>
        <taxon>Spirotrichea</taxon>
        <taxon>Stichotrichia</taxon>
        <taxon>Sporadotrichida</taxon>
        <taxon>Oxytrichidae</taxon>
        <taxon>Stylonychinae</taxon>
        <taxon>Stylonychia</taxon>
    </lineage>
</organism>
<dbReference type="Gene3D" id="3.30.40.10">
    <property type="entry name" value="Zinc/RING finger domain, C3HC4 (zinc finger)"/>
    <property type="match status" value="1"/>
</dbReference>
<dbReference type="GO" id="GO:0008270">
    <property type="term" value="F:zinc ion binding"/>
    <property type="evidence" value="ECO:0007669"/>
    <property type="project" value="UniProtKB-KW"/>
</dbReference>
<dbReference type="InterPro" id="IPR001841">
    <property type="entry name" value="Znf_RING"/>
</dbReference>
<keyword evidence="2 4" id="KW-0863">Zinc-finger</keyword>
<feature type="domain" description="RING-type" evidence="6">
    <location>
        <begin position="25"/>
        <end position="63"/>
    </location>
</feature>
<dbReference type="GO" id="GO:0061630">
    <property type="term" value="F:ubiquitin protein ligase activity"/>
    <property type="evidence" value="ECO:0007669"/>
    <property type="project" value="TreeGrafter"/>
</dbReference>
<keyword evidence="5" id="KW-1133">Transmembrane helix</keyword>
<protein>
    <submittedName>
        <fullName evidence="7">Zinc finger (C3hc4-type ring finger) family protein</fullName>
    </submittedName>
</protein>
<evidence type="ECO:0000313" key="7">
    <source>
        <dbReference type="EMBL" id="CDW81774.1"/>
    </source>
</evidence>
<dbReference type="Pfam" id="PF13923">
    <property type="entry name" value="zf-C3HC4_2"/>
    <property type="match status" value="1"/>
</dbReference>
<evidence type="ECO:0000256" key="4">
    <source>
        <dbReference type="PROSITE-ProRule" id="PRU00175"/>
    </source>
</evidence>
<evidence type="ECO:0000256" key="5">
    <source>
        <dbReference type="SAM" id="Phobius"/>
    </source>
</evidence>
<evidence type="ECO:0000256" key="3">
    <source>
        <dbReference type="ARBA" id="ARBA00022833"/>
    </source>
</evidence>
<keyword evidence="5" id="KW-0812">Transmembrane</keyword>
<dbReference type="SUPFAM" id="SSF57850">
    <property type="entry name" value="RING/U-box"/>
    <property type="match status" value="1"/>
</dbReference>
<feature type="transmembrane region" description="Helical" evidence="5">
    <location>
        <begin position="320"/>
        <end position="337"/>
    </location>
</feature>
<gene>
    <name evidence="7" type="primary">Contig1928.g2087</name>
    <name evidence="7" type="ORF">STYLEM_10798</name>
</gene>
<sequence length="338" mass="39698">MERSSFYEEDKQSQLIDEYEDELTCTICLDLLYQPVSTQCGHTFCKKCISDSLNYKNQCTICREPIHYSSQYLPINITLQKLIEKKYPLQIQKKQQTQVEIIKQKEEDQIRLDNIPIWIDGTHLLPGTNAILNIQGRAGLDLTHIILRGNRRFVIMKSENDMKGFVLLLKRVTPTMNRNEVLAEVSGVDRFIADQIFIPEDRIGLYLEGQQQLKFARGRVIKDRIESKFQNSLEESLLRGTFGEYPRQLQGTIIERAERQTLFVMSNLEFQNNHRELIFSNDPIERLNACIQEIQKTQLHRRLFVWEPEVKEKISESQQSFLLILALIALLFWARLYQ</sequence>
<dbReference type="PROSITE" id="PS50089">
    <property type="entry name" value="ZF_RING_2"/>
    <property type="match status" value="1"/>
</dbReference>
<evidence type="ECO:0000256" key="2">
    <source>
        <dbReference type="ARBA" id="ARBA00022771"/>
    </source>
</evidence>
<keyword evidence="1" id="KW-0479">Metal-binding</keyword>
<dbReference type="EMBL" id="CCKQ01010262">
    <property type="protein sequence ID" value="CDW81774.1"/>
    <property type="molecule type" value="Genomic_DNA"/>
</dbReference>
<dbReference type="AlphaFoldDB" id="A0A078AHP2"/>
<accession>A0A078AHP2</accession>
<dbReference type="InParanoid" id="A0A078AHP2"/>
<keyword evidence="3" id="KW-0862">Zinc</keyword>
<dbReference type="CDD" id="cd16514">
    <property type="entry name" value="RING-HC_LONFs_rpt2"/>
    <property type="match status" value="1"/>
</dbReference>
<dbReference type="SMART" id="SM00184">
    <property type="entry name" value="RING"/>
    <property type="match status" value="1"/>
</dbReference>
<evidence type="ECO:0000256" key="1">
    <source>
        <dbReference type="ARBA" id="ARBA00022723"/>
    </source>
</evidence>
<dbReference type="InterPro" id="IPR017907">
    <property type="entry name" value="Znf_RING_CS"/>
</dbReference>
<dbReference type="PROSITE" id="PS00518">
    <property type="entry name" value="ZF_RING_1"/>
    <property type="match status" value="1"/>
</dbReference>
<keyword evidence="8" id="KW-1185">Reference proteome</keyword>
<dbReference type="PANTHER" id="PTHR23327">
    <property type="entry name" value="RING FINGER PROTEIN 127"/>
    <property type="match status" value="1"/>
</dbReference>
<evidence type="ECO:0000313" key="8">
    <source>
        <dbReference type="Proteomes" id="UP000039865"/>
    </source>
</evidence>